<comment type="catalytic activity">
    <reaction evidence="1 6">
        <text>a uridine in RNA = a pseudouridine in RNA</text>
        <dbReference type="Rhea" id="RHEA:48348"/>
        <dbReference type="Rhea" id="RHEA-COMP:12068"/>
        <dbReference type="Rhea" id="RHEA-COMP:12069"/>
        <dbReference type="ChEBI" id="CHEBI:65314"/>
        <dbReference type="ChEBI" id="CHEBI:65315"/>
    </reaction>
</comment>
<dbReference type="PANTHER" id="PTHR21600">
    <property type="entry name" value="MITOCHONDRIAL RNA PSEUDOURIDINE SYNTHASE"/>
    <property type="match status" value="1"/>
</dbReference>
<evidence type="ECO:0000256" key="7">
    <source>
        <dbReference type="SAM" id="MobiDB-lite"/>
    </source>
</evidence>
<evidence type="ECO:0000259" key="8">
    <source>
        <dbReference type="Pfam" id="PF00849"/>
    </source>
</evidence>
<dbReference type="AlphaFoldDB" id="A0A261FKM5"/>
<dbReference type="GO" id="GO:0140098">
    <property type="term" value="F:catalytic activity, acting on RNA"/>
    <property type="evidence" value="ECO:0007669"/>
    <property type="project" value="UniProtKB-ARBA"/>
</dbReference>
<dbReference type="GO" id="GO:0000455">
    <property type="term" value="P:enzyme-directed rRNA pseudouridine synthesis"/>
    <property type="evidence" value="ECO:0007669"/>
    <property type="project" value="TreeGrafter"/>
</dbReference>
<accession>A0A261FKM5</accession>
<protein>
    <recommendedName>
        <fullName evidence="6">Pseudouridine synthase</fullName>
        <ecNumber evidence="6">5.4.99.-</ecNumber>
    </recommendedName>
</protein>
<dbReference type="GO" id="GO:0009982">
    <property type="term" value="F:pseudouridine synthase activity"/>
    <property type="evidence" value="ECO:0007669"/>
    <property type="project" value="InterPro"/>
</dbReference>
<dbReference type="InterPro" id="IPR036986">
    <property type="entry name" value="S4_RNA-bd_sf"/>
</dbReference>
<dbReference type="Gene3D" id="3.10.290.10">
    <property type="entry name" value="RNA-binding S4 domain"/>
    <property type="match status" value="1"/>
</dbReference>
<keyword evidence="3 6" id="KW-0413">Isomerase</keyword>
<keyword evidence="10" id="KW-1185">Reference proteome</keyword>
<evidence type="ECO:0000256" key="6">
    <source>
        <dbReference type="RuleBase" id="RU362028"/>
    </source>
</evidence>
<dbReference type="InterPro" id="IPR006145">
    <property type="entry name" value="PsdUridine_synth_RsuA/RluA"/>
</dbReference>
<evidence type="ECO:0000313" key="10">
    <source>
        <dbReference type="Proteomes" id="UP000216871"/>
    </source>
</evidence>
<evidence type="ECO:0000313" key="9">
    <source>
        <dbReference type="EMBL" id="OZG59533.1"/>
    </source>
</evidence>
<reference evidence="9 10" key="1">
    <citation type="journal article" date="2017" name="BMC Genomics">
        <title>Comparative genomic and phylogenomic analyses of the Bifidobacteriaceae family.</title>
        <authorList>
            <person name="Lugli G.A."/>
            <person name="Milani C."/>
            <person name="Turroni F."/>
            <person name="Duranti S."/>
            <person name="Mancabelli L."/>
            <person name="Mangifesta M."/>
            <person name="Ferrario C."/>
            <person name="Modesto M."/>
            <person name="Mattarelli P."/>
            <person name="Jiri K."/>
            <person name="van Sinderen D."/>
            <person name="Ventura M."/>
        </authorList>
    </citation>
    <scope>NUCLEOTIDE SEQUENCE [LARGE SCALE GENOMIC DNA]</scope>
    <source>
        <strain evidence="9 10">DSM 100196</strain>
    </source>
</reference>
<keyword evidence="5" id="KW-0694">RNA-binding</keyword>
<evidence type="ECO:0000256" key="4">
    <source>
        <dbReference type="PIRSR" id="PIRSR606225-1"/>
    </source>
</evidence>
<comment type="similarity">
    <text evidence="2 6">Belongs to the pseudouridine synthase RluA family.</text>
</comment>
<name>A0A261FKM5_9BIFI</name>
<evidence type="ECO:0000256" key="3">
    <source>
        <dbReference type="ARBA" id="ARBA00023235"/>
    </source>
</evidence>
<dbReference type="InterPro" id="IPR050188">
    <property type="entry name" value="RluA_PseudoU_synthase"/>
</dbReference>
<feature type="active site" evidence="4">
    <location>
        <position position="135"/>
    </location>
</feature>
<dbReference type="GO" id="GO:0003723">
    <property type="term" value="F:RNA binding"/>
    <property type="evidence" value="ECO:0007669"/>
    <property type="project" value="UniProtKB-KW"/>
</dbReference>
<dbReference type="Proteomes" id="UP000216871">
    <property type="component" value="Unassembled WGS sequence"/>
</dbReference>
<dbReference type="InterPro" id="IPR006225">
    <property type="entry name" value="PsdUridine_synth_RluC/D"/>
</dbReference>
<dbReference type="NCBIfam" id="TIGR00005">
    <property type="entry name" value="rluA_subfam"/>
    <property type="match status" value="1"/>
</dbReference>
<evidence type="ECO:0000256" key="5">
    <source>
        <dbReference type="PROSITE-ProRule" id="PRU00182"/>
    </source>
</evidence>
<dbReference type="SUPFAM" id="SSF55120">
    <property type="entry name" value="Pseudouridine synthase"/>
    <property type="match status" value="1"/>
</dbReference>
<feature type="region of interest" description="Disordered" evidence="7">
    <location>
        <begin position="354"/>
        <end position="373"/>
    </location>
</feature>
<dbReference type="Gene3D" id="3.30.2350.10">
    <property type="entry name" value="Pseudouridine synthase"/>
    <property type="match status" value="1"/>
</dbReference>
<dbReference type="EC" id="5.4.99.-" evidence="6"/>
<dbReference type="EMBL" id="MWWW01000014">
    <property type="protein sequence ID" value="OZG59533.1"/>
    <property type="molecule type" value="Genomic_DNA"/>
</dbReference>
<dbReference type="Pfam" id="PF00849">
    <property type="entry name" value="PseudoU_synth_2"/>
    <property type="match status" value="1"/>
</dbReference>
<organism evidence="9 10">
    <name type="scientific">Bifidobacterium myosotis</name>
    <dbReference type="NCBI Taxonomy" id="1630166"/>
    <lineage>
        <taxon>Bacteria</taxon>
        <taxon>Bacillati</taxon>
        <taxon>Actinomycetota</taxon>
        <taxon>Actinomycetes</taxon>
        <taxon>Bifidobacteriales</taxon>
        <taxon>Bifidobacteriaceae</taxon>
        <taxon>Bifidobacterium</taxon>
    </lineage>
</organism>
<feature type="region of interest" description="Disordered" evidence="7">
    <location>
        <begin position="309"/>
        <end position="337"/>
    </location>
</feature>
<comment type="function">
    <text evidence="6">Responsible for synthesis of pseudouridine from uracil.</text>
</comment>
<feature type="domain" description="Pseudouridine synthase RsuA/RluA-like" evidence="8">
    <location>
        <begin position="85"/>
        <end position="240"/>
    </location>
</feature>
<comment type="caution">
    <text evidence="9">The sequence shown here is derived from an EMBL/GenBank/DDBJ whole genome shotgun (WGS) entry which is preliminary data.</text>
</comment>
<gene>
    <name evidence="9" type="ORF">BMYO_1378</name>
</gene>
<evidence type="ECO:0000256" key="2">
    <source>
        <dbReference type="ARBA" id="ARBA00010876"/>
    </source>
</evidence>
<dbReference type="InterPro" id="IPR020103">
    <property type="entry name" value="PsdUridine_synth_cat_dom_sf"/>
</dbReference>
<evidence type="ECO:0000256" key="1">
    <source>
        <dbReference type="ARBA" id="ARBA00000073"/>
    </source>
</evidence>
<dbReference type="PROSITE" id="PS50889">
    <property type="entry name" value="S4"/>
    <property type="match status" value="1"/>
</dbReference>
<proteinExistence type="inferred from homology"/>
<dbReference type="CDD" id="cd02869">
    <property type="entry name" value="PseudoU_synth_RluA_like"/>
    <property type="match status" value="1"/>
</dbReference>
<sequence>MSRMVPAPDALVGKRFDVAVAKMLGISRSKAADLIDSGQARVLNRNVSRSSTLAPGETVEFDLVEEQAQPEPIANDMAVVYEDDDIVVVDKPVGVAAHASVGWTGPTVLGSLRDRGVHITSYGAAGREGIVSRLDVGTSGLMLVCKSDLAYTEMRRQFAEHEVRKTYHALVQGSLKQDKATIEAPIGRAKVSDFRFCVTPAGKPAVTHWDVLERFGHEATLVSVNLETGRTHQIRVHFSSIGHPLCGDSMYGANPVLSEALGLDRQWLHAMKLEFRHPRTRVWTTVESHYPADLARALDAMRARHAEQPAAAAVADTDLPDTSVAPSGSAGVPGSDVITESGVVSGLDGVLPAPAVAGAEPTPDVSPAPVLVD</sequence>
<dbReference type="PANTHER" id="PTHR21600:SF44">
    <property type="entry name" value="RIBOSOMAL LARGE SUBUNIT PSEUDOURIDINE SYNTHASE D"/>
    <property type="match status" value="1"/>
</dbReference>